<dbReference type="AlphaFoldDB" id="A0A3M2RKP2"/>
<evidence type="ECO:0008006" key="3">
    <source>
        <dbReference type="Google" id="ProtNLM"/>
    </source>
</evidence>
<protein>
    <recommendedName>
        <fullName evidence="3">Bacterial virulence factor lipase N-terminal domain-containing protein</fullName>
    </recommendedName>
</protein>
<dbReference type="InterPro" id="IPR029058">
    <property type="entry name" value="AB_hydrolase_fold"/>
</dbReference>
<dbReference type="Gene3D" id="3.40.50.1820">
    <property type="entry name" value="alpha/beta hydrolase"/>
    <property type="match status" value="1"/>
</dbReference>
<organism evidence="1 2">
    <name type="scientific">Marinobacter litoralis</name>
    <dbReference type="NCBI Taxonomy" id="187981"/>
    <lineage>
        <taxon>Bacteria</taxon>
        <taxon>Pseudomonadati</taxon>
        <taxon>Pseudomonadota</taxon>
        <taxon>Gammaproteobacteria</taxon>
        <taxon>Pseudomonadales</taxon>
        <taxon>Marinobacteraceae</taxon>
        <taxon>Marinobacter</taxon>
    </lineage>
</organism>
<proteinExistence type="predicted"/>
<accession>A0A3M2RKP2</accession>
<dbReference type="EMBL" id="QMDL01000001">
    <property type="protein sequence ID" value="RMJ05739.1"/>
    <property type="molecule type" value="Genomic_DNA"/>
</dbReference>
<dbReference type="Proteomes" id="UP000265903">
    <property type="component" value="Unassembled WGS sequence"/>
</dbReference>
<dbReference type="RefSeq" id="WP_114333238.1">
    <property type="nucleotide sequence ID" value="NZ_QMDL01000001.1"/>
</dbReference>
<name>A0A3M2RKP2_9GAMM</name>
<keyword evidence="2" id="KW-1185">Reference proteome</keyword>
<dbReference type="PROSITE" id="PS51257">
    <property type="entry name" value="PROKAR_LIPOPROTEIN"/>
    <property type="match status" value="1"/>
</dbReference>
<comment type="caution">
    <text evidence="1">The sequence shown here is derived from an EMBL/GenBank/DDBJ whole genome shotgun (WGS) entry which is preliminary data.</text>
</comment>
<dbReference type="SUPFAM" id="SSF53474">
    <property type="entry name" value="alpha/beta-Hydrolases"/>
    <property type="match status" value="1"/>
</dbReference>
<reference evidence="1 2" key="1">
    <citation type="submission" date="2018-08" db="EMBL/GenBank/DDBJ databases">
        <title>Whole Genome Sequence of the Moderate Halophilic Marine Bacterium Marinobacter litoralis Sw-45.</title>
        <authorList>
            <person name="Musa H."/>
        </authorList>
    </citation>
    <scope>NUCLEOTIDE SEQUENCE [LARGE SCALE GENOMIC DNA]</scope>
    <source>
        <strain evidence="1 2">Sw-45</strain>
    </source>
</reference>
<evidence type="ECO:0000313" key="2">
    <source>
        <dbReference type="Proteomes" id="UP000265903"/>
    </source>
</evidence>
<sequence>MFKKTLISLAVASTLGLTGCFDSGSNDKNANPSPKYKDSSIDGKTWPIFNPATKQLPTPNDILFAQELAADGTMAGSSDNAVTIGLDALDGASTVAQFDIKLSGTIKKDSVDGRVLIEQDGSLIPNPTQNVFLLGLDFPGGDALLNNSDHYMKLADANGITLPEGVILPGETPTFDLGILLKTAQELKAALANPDTPDAAKPTLGAQLMDIGKQLQEKAMEYRVEVISLDGGTDNALRITPLQPLDPKKKYLVVVTNEIVDYDGDPLINDPVYNNISTAESPADLISQQLAPLIPAINSWEQLAGGYFENVTNTVRKQVGLPALGNDSISLALTFTTGGTTDVLETAAAPAQFFYRNGLTQTRQGAILQTLVSNLDSWSELSPTEQYTRLKTAAETAVGQAEAASPSLAQIAAGTAAQLNLPSLGVSSPAPSTISVFPGRIPAQAALGQSAKPTDILVGGITLPYYLSIPTESNPEAINAPWVASSKLGDEIDSTGATPPSDKVTYKYPFAEKQGDVSVPLMLSVPDENKCEAAKPWNVVIYQHGIFGNRSHSLALGNQLADNCFVTVAMDLPHHGIAPTLATGGVDPSLAFGADKALDPSTGKIVDSPLPVNERHFGWGQKNGTPVRMTYSLDADQAVGSSGQFFLNLSNLPVARDNLRQAVVDLLNLNASLPSLNGLDLDDNGTAGDDIDVGGDSKLFFAGHSLGGIVGTTFVSVANGAAQVETLGNTSINEITAAALITPGAGVAKLLENSPSISPTVLGQLAKAGLTQGSRELELFLNVAQASIDSAEPLNFAASLASTTPVYINEVYGNGTDIKTKDQTVPVAADKSYGEALNSIEGYTAPLGLAKPAPLAGTEPLIYALEDSGATSGQTVEVKRLASGNHSTVVTAQPLSAFAEIANDVITFFGTQAQQQDQGPQ</sequence>
<dbReference type="OrthoDB" id="5477453at2"/>
<gene>
    <name evidence="1" type="ORF">DOQ08_00411</name>
</gene>
<evidence type="ECO:0000313" key="1">
    <source>
        <dbReference type="EMBL" id="RMJ05739.1"/>
    </source>
</evidence>